<organism evidence="9 10">
    <name type="scientific">Ascoidea rubescens DSM 1968</name>
    <dbReference type="NCBI Taxonomy" id="1344418"/>
    <lineage>
        <taxon>Eukaryota</taxon>
        <taxon>Fungi</taxon>
        <taxon>Dikarya</taxon>
        <taxon>Ascomycota</taxon>
        <taxon>Saccharomycotina</taxon>
        <taxon>Saccharomycetes</taxon>
        <taxon>Ascoideaceae</taxon>
        <taxon>Ascoidea</taxon>
    </lineage>
</organism>
<keyword evidence="6" id="KW-0539">Nucleus</keyword>
<evidence type="ECO:0000256" key="1">
    <source>
        <dbReference type="ARBA" id="ARBA00004123"/>
    </source>
</evidence>
<dbReference type="AlphaFoldDB" id="A0A1D2VHV7"/>
<dbReference type="GO" id="GO:0042276">
    <property type="term" value="P:error-prone translesion synthesis"/>
    <property type="evidence" value="ECO:0007669"/>
    <property type="project" value="TreeGrafter"/>
</dbReference>
<name>A0A1D2VHV7_9ASCO</name>
<dbReference type="InterPro" id="IPR016266">
    <property type="entry name" value="POLE2"/>
</dbReference>
<feature type="domain" description="DNA polymerase alpha/delta/epsilon subunit B" evidence="8">
    <location>
        <begin position="424"/>
        <end position="674"/>
    </location>
</feature>
<dbReference type="InParanoid" id="A0A1D2VHV7"/>
<dbReference type="RefSeq" id="XP_020047533.1">
    <property type="nucleotide sequence ID" value="XM_020190552.1"/>
</dbReference>
<sequence length="720" mass="83171">MASSSSSHSQNLDPIALPVRLSTSSVRPFAYRILSKTYGLHIKSSALQVLTDYIGRTYGSNWKSPKSLAFIEDVAKYWKIKFQSNTNLFIDGENLKIVISEINKQKAQESSHNAKTNILSSDSLRSDTFVDLQNNVSQININDESRVIDSEDAPGDTQIVTQSNELEKSFKIKWQNFYKVLDTNSQYIYKYNNLRKQFQLIYSPFFLDNKAKNQPISNKNNTINDSLLSFKLPSIDDILSKNLNRYHLIYERLLRNDNYIVDFNSFSSLYYSNNIDDTENTHHNNIDNIKKISLIKNLLGRHGESFLIFGLLNKNQFGNYQLNDSSGLIQLDFRSCNSINNSFYFLGCYLLCKGTYLNFGGISNFLVKLIYHPLPEKRSLTLNNFEKIYDFEHSLRQKYENSFSLPINTINNNINLNNPLHKIIILGSNCFLDNPNYYLVLNKLFEKISNDLNNLPLSIVFSGSFILNSFELTSFNESSTASSTNYKSFFDSLALLLSKYPLICSNVHFIFVPGENDPFNSLVSQGSKSLLFPLNKLPDIFFSRLKRLIKNFQLVTNPFKIYYLSQELVVFRDDIYERIKRNEIEFQGDLDQQNENENENENENGIDIDTDIYTNNENQITSSFKLNSNKLVKTIINQSHLVPFGSDIVPINSKFDQLLTLIPSPNTLILLDSSIDFFDINYMGTKVINVGKLFDDVKRKMNYVEYFPVLKKCEYQEIYY</sequence>
<dbReference type="GO" id="GO:0008622">
    <property type="term" value="C:epsilon DNA polymerase complex"/>
    <property type="evidence" value="ECO:0007669"/>
    <property type="project" value="InterPro"/>
</dbReference>
<comment type="subcellular location">
    <subcellularLocation>
        <location evidence="1">Nucleus</location>
    </subcellularLocation>
</comment>
<evidence type="ECO:0000256" key="7">
    <source>
        <dbReference type="ARBA" id="ARBA00032930"/>
    </source>
</evidence>
<dbReference type="PANTHER" id="PTHR12708:SF0">
    <property type="entry name" value="DNA POLYMERASE EPSILON SUBUNIT 2"/>
    <property type="match status" value="1"/>
</dbReference>
<dbReference type="Pfam" id="PF04042">
    <property type="entry name" value="DNA_pol_E_B"/>
    <property type="match status" value="1"/>
</dbReference>
<protein>
    <recommendedName>
        <fullName evidence="3">DNA polymerase epsilon subunit B</fullName>
    </recommendedName>
    <alternativeName>
        <fullName evidence="7">DNA polymerase II subunit 2</fullName>
    </alternativeName>
</protein>
<dbReference type="GeneID" id="30964188"/>
<evidence type="ECO:0000256" key="6">
    <source>
        <dbReference type="ARBA" id="ARBA00023242"/>
    </source>
</evidence>
<evidence type="ECO:0000259" key="8">
    <source>
        <dbReference type="Pfam" id="PF04042"/>
    </source>
</evidence>
<dbReference type="GO" id="GO:0003677">
    <property type="term" value="F:DNA binding"/>
    <property type="evidence" value="ECO:0007669"/>
    <property type="project" value="UniProtKB-KW"/>
</dbReference>
<proteinExistence type="inferred from homology"/>
<accession>A0A1D2VHV7</accession>
<dbReference type="PANTHER" id="PTHR12708">
    <property type="entry name" value="DNA POLYMERASE EPSILON SUBUNIT B"/>
    <property type="match status" value="1"/>
</dbReference>
<dbReference type="Proteomes" id="UP000095038">
    <property type="component" value="Unassembled WGS sequence"/>
</dbReference>
<comment type="similarity">
    <text evidence="2">Belongs to the DNA polymerase epsilon subunit B family.</text>
</comment>
<evidence type="ECO:0000256" key="4">
    <source>
        <dbReference type="ARBA" id="ARBA00022705"/>
    </source>
</evidence>
<evidence type="ECO:0000313" key="10">
    <source>
        <dbReference type="Proteomes" id="UP000095038"/>
    </source>
</evidence>
<gene>
    <name evidence="9" type="ORF">ASCRUDRAFT_34830</name>
</gene>
<dbReference type="STRING" id="1344418.A0A1D2VHV7"/>
<dbReference type="GO" id="GO:0006261">
    <property type="term" value="P:DNA-templated DNA replication"/>
    <property type="evidence" value="ECO:0007669"/>
    <property type="project" value="InterPro"/>
</dbReference>
<evidence type="ECO:0000256" key="2">
    <source>
        <dbReference type="ARBA" id="ARBA00009560"/>
    </source>
</evidence>
<keyword evidence="5" id="KW-0238">DNA-binding</keyword>
<reference evidence="10" key="1">
    <citation type="submission" date="2016-05" db="EMBL/GenBank/DDBJ databases">
        <title>Comparative genomics of biotechnologically important yeasts.</title>
        <authorList>
            <consortium name="DOE Joint Genome Institute"/>
            <person name="Riley R."/>
            <person name="Haridas S."/>
            <person name="Wolfe K.H."/>
            <person name="Lopes M.R."/>
            <person name="Hittinger C.T."/>
            <person name="Goker M."/>
            <person name="Salamov A."/>
            <person name="Wisecaver J."/>
            <person name="Long T.M."/>
            <person name="Aerts A.L."/>
            <person name="Barry K."/>
            <person name="Choi C."/>
            <person name="Clum A."/>
            <person name="Coughlan A.Y."/>
            <person name="Deshpande S."/>
            <person name="Douglass A.P."/>
            <person name="Hanson S.J."/>
            <person name="Klenk H.-P."/>
            <person name="Labutti K."/>
            <person name="Lapidus A."/>
            <person name="Lindquist E."/>
            <person name="Lipzen A."/>
            <person name="Meier-Kolthoff J.P."/>
            <person name="Ohm R.A."/>
            <person name="Otillar R.P."/>
            <person name="Pangilinan J."/>
            <person name="Peng Y."/>
            <person name="Rokas A."/>
            <person name="Rosa C.A."/>
            <person name="Scheuner C."/>
            <person name="Sibirny A.A."/>
            <person name="Slot J.C."/>
            <person name="Stielow J.B."/>
            <person name="Sun H."/>
            <person name="Kurtzman C.P."/>
            <person name="Blackwell M."/>
            <person name="Grigoriev I.V."/>
            <person name="Jeffries T.W."/>
        </authorList>
    </citation>
    <scope>NUCLEOTIDE SEQUENCE [LARGE SCALE GENOMIC DNA]</scope>
    <source>
        <strain evidence="10">DSM 1968</strain>
    </source>
</reference>
<dbReference type="InterPro" id="IPR007185">
    <property type="entry name" value="DNA_pol_a/d/e_bsu"/>
</dbReference>
<dbReference type="OrthoDB" id="10254730at2759"/>
<keyword evidence="4" id="KW-0235">DNA replication</keyword>
<dbReference type="EMBL" id="KV454480">
    <property type="protein sequence ID" value="ODV61226.1"/>
    <property type="molecule type" value="Genomic_DNA"/>
</dbReference>
<evidence type="ECO:0000313" key="9">
    <source>
        <dbReference type="EMBL" id="ODV61226.1"/>
    </source>
</evidence>
<keyword evidence="10" id="KW-1185">Reference proteome</keyword>
<dbReference type="FunCoup" id="A0A1D2VHV7">
    <property type="interactions" value="772"/>
</dbReference>
<evidence type="ECO:0000256" key="5">
    <source>
        <dbReference type="ARBA" id="ARBA00023125"/>
    </source>
</evidence>
<evidence type="ECO:0000256" key="3">
    <source>
        <dbReference type="ARBA" id="ARBA00016011"/>
    </source>
</evidence>